<keyword evidence="11" id="KW-1185">Reference proteome</keyword>
<dbReference type="InterPro" id="IPR023090">
    <property type="entry name" value="UPF0702_alpha/beta_dom_sf"/>
</dbReference>
<dbReference type="EMBL" id="JAGGKT010000002">
    <property type="protein sequence ID" value="MBP1931230.1"/>
    <property type="molecule type" value="Genomic_DNA"/>
</dbReference>
<dbReference type="PANTHER" id="PTHR34582:SF7">
    <property type="entry name" value="UPF0702 TRANSMEMBRANE PROTEIN YDFS"/>
    <property type="match status" value="1"/>
</dbReference>
<gene>
    <name evidence="10" type="ORF">J2Z37_001227</name>
</gene>
<name>A0ABS4GLT7_9BACL</name>
<reference evidence="10 11" key="1">
    <citation type="submission" date="2021-03" db="EMBL/GenBank/DDBJ databases">
        <title>Genomic Encyclopedia of Type Strains, Phase IV (KMG-IV): sequencing the most valuable type-strain genomes for metagenomic binning, comparative biology and taxonomic classification.</title>
        <authorList>
            <person name="Goeker M."/>
        </authorList>
    </citation>
    <scope>NUCLEOTIDE SEQUENCE [LARGE SCALE GENOMIC DNA]</scope>
    <source>
        <strain evidence="10 11">DSM 24738</strain>
    </source>
</reference>
<proteinExistence type="inferred from homology"/>
<evidence type="ECO:0000313" key="11">
    <source>
        <dbReference type="Proteomes" id="UP001519343"/>
    </source>
</evidence>
<evidence type="ECO:0000256" key="7">
    <source>
        <dbReference type="SAM" id="Phobius"/>
    </source>
</evidence>
<dbReference type="Proteomes" id="UP001519343">
    <property type="component" value="Unassembled WGS sequence"/>
</dbReference>
<evidence type="ECO:0000256" key="1">
    <source>
        <dbReference type="ARBA" id="ARBA00004651"/>
    </source>
</evidence>
<keyword evidence="6 7" id="KW-0472">Membrane</keyword>
<dbReference type="PANTHER" id="PTHR34582">
    <property type="entry name" value="UPF0702 TRANSMEMBRANE PROTEIN YCAP"/>
    <property type="match status" value="1"/>
</dbReference>
<dbReference type="InterPro" id="IPR007353">
    <property type="entry name" value="DUF421"/>
</dbReference>
<evidence type="ECO:0000259" key="8">
    <source>
        <dbReference type="Pfam" id="PF04239"/>
    </source>
</evidence>
<evidence type="ECO:0000256" key="5">
    <source>
        <dbReference type="ARBA" id="ARBA00022989"/>
    </source>
</evidence>
<evidence type="ECO:0000313" key="10">
    <source>
        <dbReference type="EMBL" id="MBP1931230.1"/>
    </source>
</evidence>
<accession>A0ABS4GLT7</accession>
<protein>
    <submittedName>
        <fullName evidence="10">Uncharacterized membrane protein YcaP (DUF421 family)</fullName>
    </submittedName>
</protein>
<comment type="similarity">
    <text evidence="2">Belongs to the UPF0702 family.</text>
</comment>
<sequence length="232" mass="26043">MDKALLELFWEVPVIFLSLLLLTRLQGKKQISHITYFDYITGIIIGDVAAGVLADPHISLGRSMLALGLLSGLTILASYIAEKSRKVRKLTEGEPKIVIKNGKILENNLKKLRLDLDNLRMLLRKKDAFSLAEIEYAVMETDGSLSILKKAEHIPVTPQDLNLKPTKSTPSIELIIDGEIDEEKLKEYGKSKEWLMGTLKDKGIESVEDVSYMEVNQQGDVFIDETNDRTTT</sequence>
<evidence type="ECO:0000256" key="4">
    <source>
        <dbReference type="ARBA" id="ARBA00022692"/>
    </source>
</evidence>
<comment type="caution">
    <text evidence="10">The sequence shown here is derived from an EMBL/GenBank/DDBJ whole genome shotgun (WGS) entry which is preliminary data.</text>
</comment>
<feature type="domain" description="YetF-like N-terminal transmembrane" evidence="9">
    <location>
        <begin position="10"/>
        <end position="80"/>
    </location>
</feature>
<feature type="transmembrane region" description="Helical" evidence="7">
    <location>
        <begin position="36"/>
        <end position="54"/>
    </location>
</feature>
<feature type="domain" description="YetF C-terminal" evidence="8">
    <location>
        <begin position="83"/>
        <end position="216"/>
    </location>
</feature>
<dbReference type="Gene3D" id="3.30.240.20">
    <property type="entry name" value="bsu07140 like domains"/>
    <property type="match status" value="2"/>
</dbReference>
<keyword evidence="5 7" id="KW-1133">Transmembrane helix</keyword>
<comment type="subcellular location">
    <subcellularLocation>
        <location evidence="1">Cell membrane</location>
        <topology evidence="1">Multi-pass membrane protein</topology>
    </subcellularLocation>
</comment>
<keyword evidence="4 7" id="KW-0812">Transmembrane</keyword>
<evidence type="ECO:0000256" key="6">
    <source>
        <dbReference type="ARBA" id="ARBA00023136"/>
    </source>
</evidence>
<organism evidence="10 11">
    <name type="scientific">Ammoniphilus resinae</name>
    <dbReference type="NCBI Taxonomy" id="861532"/>
    <lineage>
        <taxon>Bacteria</taxon>
        <taxon>Bacillati</taxon>
        <taxon>Bacillota</taxon>
        <taxon>Bacilli</taxon>
        <taxon>Bacillales</taxon>
        <taxon>Paenibacillaceae</taxon>
        <taxon>Aneurinibacillus group</taxon>
        <taxon>Ammoniphilus</taxon>
    </lineage>
</organism>
<dbReference type="InterPro" id="IPR048454">
    <property type="entry name" value="YetF_N"/>
</dbReference>
<feature type="transmembrane region" description="Helical" evidence="7">
    <location>
        <begin position="60"/>
        <end position="81"/>
    </location>
</feature>
<dbReference type="RefSeq" id="WP_209809310.1">
    <property type="nucleotide sequence ID" value="NZ_JAGGKT010000002.1"/>
</dbReference>
<dbReference type="Pfam" id="PF04239">
    <property type="entry name" value="DUF421"/>
    <property type="match status" value="1"/>
</dbReference>
<keyword evidence="3" id="KW-1003">Cell membrane</keyword>
<dbReference type="Pfam" id="PF20730">
    <property type="entry name" value="YetF_N"/>
    <property type="match status" value="1"/>
</dbReference>
<evidence type="ECO:0000256" key="2">
    <source>
        <dbReference type="ARBA" id="ARBA00006448"/>
    </source>
</evidence>
<evidence type="ECO:0000259" key="9">
    <source>
        <dbReference type="Pfam" id="PF20730"/>
    </source>
</evidence>
<feature type="transmembrane region" description="Helical" evidence="7">
    <location>
        <begin position="6"/>
        <end position="24"/>
    </location>
</feature>
<evidence type="ECO:0000256" key="3">
    <source>
        <dbReference type="ARBA" id="ARBA00022475"/>
    </source>
</evidence>